<evidence type="ECO:0000256" key="7">
    <source>
        <dbReference type="ARBA" id="ARBA00022927"/>
    </source>
</evidence>
<evidence type="ECO:0000256" key="9">
    <source>
        <dbReference type="ARBA" id="ARBA00023034"/>
    </source>
</evidence>
<evidence type="ECO:0000256" key="1">
    <source>
        <dbReference type="ARBA" id="ARBA00004477"/>
    </source>
</evidence>
<dbReference type="VEuPathDB" id="ToxoDB:TGDOM2_268720"/>
<accession>A0A086K448</accession>
<gene>
    <name evidence="13" type="ORF">TGDOM2_268720</name>
</gene>
<organism evidence="13 14">
    <name type="scientific">Toxoplasma gondii GAB2-2007-GAL-DOM2</name>
    <dbReference type="NCBI Taxonomy" id="1130820"/>
    <lineage>
        <taxon>Eukaryota</taxon>
        <taxon>Sar</taxon>
        <taxon>Alveolata</taxon>
        <taxon>Apicomplexa</taxon>
        <taxon>Conoidasida</taxon>
        <taxon>Coccidia</taxon>
        <taxon>Eucoccidiorida</taxon>
        <taxon>Eimeriorina</taxon>
        <taxon>Sarcocystidae</taxon>
        <taxon>Toxoplasma</taxon>
    </lineage>
</organism>
<dbReference type="OrthoDB" id="337750at2759"/>
<dbReference type="InterPro" id="IPR005578">
    <property type="entry name" value="Yif1_fam"/>
</dbReference>
<evidence type="ECO:0000313" key="14">
    <source>
        <dbReference type="Proteomes" id="UP000028837"/>
    </source>
</evidence>
<sequence length="474" mass="49220">MAAPNSFAFSADQQRAAWQANQTPSALHPSAATSYPQQNAFGQPQQLRPRHIHNSSGISPQGMPVEGAGSQPAAARPHHVGEGAVGAPAVWSSPFGGASQAAAGSDGIPQNTGRMPQQLGQMVSQQNEGRGSAPDGSTDVQKAMMHMMLNTVADNLSTQAASQVSQLQKWFPSAIAVLRPYFSVSQTRVRQRLLQLLFPFLSLWRSAPAVEGRALSTKDIGGDGSHVALNALPRDLYTPLMALVTYVLLYALTRGAANDFRPELLGSTASVALLLLVAEVVVAKVAFYVSGAGGVCTLDLFSFCGYKYVHLALLIAFRLFLNTLASLEGAPGVQGNASGALSPTGLSFDDSAQIPEVANAAGAPSSSQNSLSSSAASGDPPSASGPGLINSGGLTGLFTVAYVYLFACAAAELIVLLRGATTRCFQESEAASGWQVSRDASCQAGPKSVIFALALLQVPLCWLLTPSFSVAKST</sequence>
<dbReference type="GO" id="GO:0005789">
    <property type="term" value="C:endoplasmic reticulum membrane"/>
    <property type="evidence" value="ECO:0007669"/>
    <property type="project" value="UniProtKB-SubCell"/>
</dbReference>
<evidence type="ECO:0000256" key="6">
    <source>
        <dbReference type="ARBA" id="ARBA00022824"/>
    </source>
</evidence>
<dbReference type="GO" id="GO:0015031">
    <property type="term" value="P:protein transport"/>
    <property type="evidence" value="ECO:0007669"/>
    <property type="project" value="UniProtKB-KW"/>
</dbReference>
<feature type="region of interest" description="Disordered" evidence="11">
    <location>
        <begin position="361"/>
        <end position="383"/>
    </location>
</feature>
<feature type="region of interest" description="Disordered" evidence="11">
    <location>
        <begin position="1"/>
        <end position="138"/>
    </location>
</feature>
<feature type="compositionally biased region" description="Low complexity" evidence="11">
    <location>
        <begin position="92"/>
        <end position="107"/>
    </location>
</feature>
<comment type="similarity">
    <text evidence="3">Belongs to the YIF1 family.</text>
</comment>
<feature type="transmembrane region" description="Helical" evidence="12">
    <location>
        <begin position="449"/>
        <end position="471"/>
    </location>
</feature>
<dbReference type="GO" id="GO:0005793">
    <property type="term" value="C:endoplasmic reticulum-Golgi intermediate compartment"/>
    <property type="evidence" value="ECO:0007669"/>
    <property type="project" value="TreeGrafter"/>
</dbReference>
<evidence type="ECO:0000256" key="4">
    <source>
        <dbReference type="ARBA" id="ARBA00022448"/>
    </source>
</evidence>
<evidence type="ECO:0000256" key="8">
    <source>
        <dbReference type="ARBA" id="ARBA00022989"/>
    </source>
</evidence>
<keyword evidence="9" id="KW-0333">Golgi apparatus</keyword>
<comment type="subcellular location">
    <subcellularLocation>
        <location evidence="1">Endoplasmic reticulum membrane</location>
        <topology evidence="1">Multi-pass membrane protein</topology>
    </subcellularLocation>
    <subcellularLocation>
        <location evidence="2">Golgi apparatus membrane</location>
        <topology evidence="2">Multi-pass membrane protein</topology>
    </subcellularLocation>
</comment>
<dbReference type="AlphaFoldDB" id="A0A086K448"/>
<evidence type="ECO:0000256" key="10">
    <source>
        <dbReference type="ARBA" id="ARBA00023136"/>
    </source>
</evidence>
<feature type="compositionally biased region" description="Polar residues" evidence="11">
    <location>
        <begin position="19"/>
        <end position="46"/>
    </location>
</feature>
<evidence type="ECO:0000256" key="5">
    <source>
        <dbReference type="ARBA" id="ARBA00022692"/>
    </source>
</evidence>
<evidence type="ECO:0000256" key="3">
    <source>
        <dbReference type="ARBA" id="ARBA00009727"/>
    </source>
</evidence>
<protein>
    <submittedName>
        <fullName evidence="13">Hrf1 family protein</fullName>
    </submittedName>
</protein>
<dbReference type="Pfam" id="PF03878">
    <property type="entry name" value="YIF1"/>
    <property type="match status" value="1"/>
</dbReference>
<name>A0A086K448_TOXGO</name>
<feature type="transmembrane region" description="Helical" evidence="12">
    <location>
        <begin position="264"/>
        <end position="288"/>
    </location>
</feature>
<reference evidence="13 14" key="1">
    <citation type="submission" date="2014-02" db="EMBL/GenBank/DDBJ databases">
        <authorList>
            <person name="Sibley D."/>
            <person name="Venepally P."/>
            <person name="Karamycheva S."/>
            <person name="Hadjithomas M."/>
            <person name="Khan A."/>
            <person name="Brunk B."/>
            <person name="Roos D."/>
            <person name="Caler E."/>
            <person name="Lorenzi H."/>
        </authorList>
    </citation>
    <scope>NUCLEOTIDE SEQUENCE [LARGE SCALE GENOMIC DNA]</scope>
    <source>
        <strain evidence="13 14">GAB2-2007-GAL-DOM2</strain>
    </source>
</reference>
<dbReference type="Proteomes" id="UP000028837">
    <property type="component" value="Unassembled WGS sequence"/>
</dbReference>
<proteinExistence type="inferred from homology"/>
<feature type="compositionally biased region" description="Polar residues" evidence="11">
    <location>
        <begin position="108"/>
        <end position="129"/>
    </location>
</feature>
<keyword evidence="4" id="KW-0813">Transport</keyword>
<feature type="transmembrane region" description="Helical" evidence="12">
    <location>
        <begin position="394"/>
        <end position="417"/>
    </location>
</feature>
<evidence type="ECO:0000313" key="13">
    <source>
        <dbReference type="EMBL" id="KFG39166.1"/>
    </source>
</evidence>
<evidence type="ECO:0000256" key="2">
    <source>
        <dbReference type="ARBA" id="ARBA00004653"/>
    </source>
</evidence>
<comment type="caution">
    <text evidence="13">The sequence shown here is derived from an EMBL/GenBank/DDBJ whole genome shotgun (WGS) entry which is preliminary data.</text>
</comment>
<keyword evidence="7" id="KW-0653">Protein transport</keyword>
<dbReference type="PANTHER" id="PTHR14083">
    <property type="entry name" value="YIP1 INTERACTING FACTOR HOMOLOG YIF1 PROTEIN"/>
    <property type="match status" value="1"/>
</dbReference>
<evidence type="ECO:0000256" key="11">
    <source>
        <dbReference type="SAM" id="MobiDB-lite"/>
    </source>
</evidence>
<dbReference type="GO" id="GO:0030134">
    <property type="term" value="C:COPII-coated ER to Golgi transport vesicle"/>
    <property type="evidence" value="ECO:0007669"/>
    <property type="project" value="TreeGrafter"/>
</dbReference>
<keyword evidence="6" id="KW-0256">Endoplasmic reticulum</keyword>
<dbReference type="EMBL" id="AHZU02000871">
    <property type="protein sequence ID" value="KFG39166.1"/>
    <property type="molecule type" value="Genomic_DNA"/>
</dbReference>
<keyword evidence="8 12" id="KW-1133">Transmembrane helix</keyword>
<evidence type="ECO:0000256" key="12">
    <source>
        <dbReference type="SAM" id="Phobius"/>
    </source>
</evidence>
<keyword evidence="5 12" id="KW-0812">Transmembrane</keyword>
<dbReference type="GO" id="GO:0000139">
    <property type="term" value="C:Golgi membrane"/>
    <property type="evidence" value="ECO:0007669"/>
    <property type="project" value="UniProtKB-SubCell"/>
</dbReference>
<feature type="transmembrane region" description="Helical" evidence="12">
    <location>
        <begin position="236"/>
        <end position="252"/>
    </location>
</feature>
<keyword evidence="10 12" id="KW-0472">Membrane</keyword>
<dbReference type="GO" id="GO:0006888">
    <property type="term" value="P:endoplasmic reticulum to Golgi vesicle-mediated transport"/>
    <property type="evidence" value="ECO:0007669"/>
    <property type="project" value="InterPro"/>
</dbReference>
<dbReference type="PANTHER" id="PTHR14083:SF0">
    <property type="entry name" value="YIP1D-INTERACTING FACTOR 1, ISOFORM C"/>
    <property type="match status" value="1"/>
</dbReference>